<dbReference type="GeneID" id="107938266"/>
<gene>
    <name evidence="2" type="primary">LOC107938266</name>
</gene>
<proteinExistence type="predicted"/>
<dbReference type="PaxDb" id="3635-A0A1U8MJ46"/>
<evidence type="ECO:0000313" key="2">
    <source>
        <dbReference type="RefSeq" id="XP_016726846.2"/>
    </source>
</evidence>
<keyword evidence="1" id="KW-1185">Reference proteome</keyword>
<accession>A0A1U8MJ46</accession>
<evidence type="ECO:0000313" key="1">
    <source>
        <dbReference type="Proteomes" id="UP000818029"/>
    </source>
</evidence>
<protein>
    <submittedName>
        <fullName evidence="2">Uncharacterized protein</fullName>
    </submittedName>
</protein>
<reference evidence="1" key="1">
    <citation type="journal article" date="2020" name="Nat. Genet.">
        <title>Genomic diversifications of five Gossypium allopolyploid species and their impact on cotton improvement.</title>
        <authorList>
            <person name="Chen Z.J."/>
            <person name="Sreedasyam A."/>
            <person name="Ando A."/>
            <person name="Song Q."/>
            <person name="De Santiago L.M."/>
            <person name="Hulse-Kemp A.M."/>
            <person name="Ding M."/>
            <person name="Ye W."/>
            <person name="Kirkbride R.C."/>
            <person name="Jenkins J."/>
            <person name="Plott C."/>
            <person name="Lovell J."/>
            <person name="Lin Y.M."/>
            <person name="Vaughn R."/>
            <person name="Liu B."/>
            <person name="Simpson S."/>
            <person name="Scheffler B.E."/>
            <person name="Wen L."/>
            <person name="Saski C.A."/>
            <person name="Grover C.E."/>
            <person name="Hu G."/>
            <person name="Conover J.L."/>
            <person name="Carlson J.W."/>
            <person name="Shu S."/>
            <person name="Boston L.B."/>
            <person name="Williams M."/>
            <person name="Peterson D.G."/>
            <person name="McGee K."/>
            <person name="Jones D.C."/>
            <person name="Wendel J.F."/>
            <person name="Stelly D.M."/>
            <person name="Grimwood J."/>
            <person name="Schmutz J."/>
        </authorList>
    </citation>
    <scope>NUCLEOTIDE SEQUENCE [LARGE SCALE GENOMIC DNA]</scope>
    <source>
        <strain evidence="1">cv. TM-1</strain>
    </source>
</reference>
<dbReference type="RefSeq" id="XP_016726846.2">
    <property type="nucleotide sequence ID" value="XM_016871357.2"/>
</dbReference>
<dbReference type="KEGG" id="ghi:107938266"/>
<dbReference type="Proteomes" id="UP000818029">
    <property type="component" value="Chromosome A07"/>
</dbReference>
<dbReference type="AlphaFoldDB" id="A0A1U8MJ46"/>
<organism evidence="1 2">
    <name type="scientific">Gossypium hirsutum</name>
    <name type="common">Upland cotton</name>
    <name type="synonym">Gossypium mexicanum</name>
    <dbReference type="NCBI Taxonomy" id="3635"/>
    <lineage>
        <taxon>Eukaryota</taxon>
        <taxon>Viridiplantae</taxon>
        <taxon>Streptophyta</taxon>
        <taxon>Embryophyta</taxon>
        <taxon>Tracheophyta</taxon>
        <taxon>Spermatophyta</taxon>
        <taxon>Magnoliopsida</taxon>
        <taxon>eudicotyledons</taxon>
        <taxon>Gunneridae</taxon>
        <taxon>Pentapetalae</taxon>
        <taxon>rosids</taxon>
        <taxon>malvids</taxon>
        <taxon>Malvales</taxon>
        <taxon>Malvaceae</taxon>
        <taxon>Malvoideae</taxon>
        <taxon>Gossypium</taxon>
    </lineage>
</organism>
<reference evidence="2" key="2">
    <citation type="submission" date="2025-08" db="UniProtKB">
        <authorList>
            <consortium name="RefSeq"/>
        </authorList>
    </citation>
    <scope>IDENTIFICATION</scope>
</reference>
<name>A0A1U8MJ46_GOSHI</name>
<sequence length="115" mass="13379">MIKVDVWLQMQRWWRRQGDLSFHLDAIEVKTVEVSAPNAPPALASFTFVLALPTLHGHYHNLIYFSAINDHSDPFSLQQAFRSNNNNSWLLRMADSMEVMKQLVCCEVVDIQDYR</sequence>